<dbReference type="EMBL" id="BSFN01000006">
    <property type="protein sequence ID" value="GLK89607.1"/>
    <property type="molecule type" value="Genomic_DNA"/>
</dbReference>
<dbReference type="InterPro" id="IPR013022">
    <property type="entry name" value="Xyl_isomerase-like_TIM-brl"/>
</dbReference>
<evidence type="ECO:0000313" key="5">
    <source>
        <dbReference type="EMBL" id="GLK89607.1"/>
    </source>
</evidence>
<reference evidence="5" key="1">
    <citation type="journal article" date="2014" name="Int. J. Syst. Evol. Microbiol.">
        <title>Complete genome sequence of Corynebacterium casei LMG S-19264T (=DSM 44701T), isolated from a smear-ripened cheese.</title>
        <authorList>
            <consortium name="US DOE Joint Genome Institute (JGI-PGF)"/>
            <person name="Walter F."/>
            <person name="Albersmeier A."/>
            <person name="Kalinowski J."/>
            <person name="Ruckert C."/>
        </authorList>
    </citation>
    <scope>NUCLEOTIDE SEQUENCE</scope>
    <source>
        <strain evidence="5">VKM B-2935</strain>
    </source>
</reference>
<name>A0A9W6NG89_9PSED</name>
<dbReference type="Pfam" id="PF01261">
    <property type="entry name" value="AP_endonuc_2"/>
    <property type="match status" value="1"/>
</dbReference>
<protein>
    <submittedName>
        <fullName evidence="5">Hydroxypyruvate isomerase</fullName>
    </submittedName>
</protein>
<dbReference type="SUPFAM" id="SSF51658">
    <property type="entry name" value="Xylose isomerase-like"/>
    <property type="match status" value="1"/>
</dbReference>
<feature type="active site" description="Proton donor/acceptor" evidence="3">
    <location>
        <position position="239"/>
    </location>
</feature>
<keyword evidence="6" id="KW-1185">Reference proteome</keyword>
<dbReference type="PANTHER" id="PTHR43489:SF6">
    <property type="entry name" value="HYDROXYPYRUVATE ISOMERASE-RELATED"/>
    <property type="match status" value="1"/>
</dbReference>
<dbReference type="Gene3D" id="3.20.20.150">
    <property type="entry name" value="Divalent-metal-dependent TIM barrel enzymes"/>
    <property type="match status" value="1"/>
</dbReference>
<evidence type="ECO:0000256" key="2">
    <source>
        <dbReference type="PIRNR" id="PIRNR006241"/>
    </source>
</evidence>
<dbReference type="GO" id="GO:0046487">
    <property type="term" value="P:glyoxylate metabolic process"/>
    <property type="evidence" value="ECO:0007669"/>
    <property type="project" value="TreeGrafter"/>
</dbReference>
<proteinExistence type="inferred from homology"/>
<dbReference type="AlphaFoldDB" id="A0A9W6NG89"/>
<keyword evidence="1 2" id="KW-0413">Isomerase</keyword>
<evidence type="ECO:0000259" key="4">
    <source>
        <dbReference type="Pfam" id="PF01261"/>
    </source>
</evidence>
<organism evidence="5 6">
    <name type="scientific">Pseudomonas turukhanskensis</name>
    <dbReference type="NCBI Taxonomy" id="1806536"/>
    <lineage>
        <taxon>Bacteria</taxon>
        <taxon>Pseudomonadati</taxon>
        <taxon>Pseudomonadota</taxon>
        <taxon>Gammaproteobacteria</taxon>
        <taxon>Pseudomonadales</taxon>
        <taxon>Pseudomonadaceae</taxon>
        <taxon>Pseudomonas</taxon>
    </lineage>
</organism>
<dbReference type="GO" id="GO:0008903">
    <property type="term" value="F:hydroxypyruvate isomerase activity"/>
    <property type="evidence" value="ECO:0007669"/>
    <property type="project" value="TreeGrafter"/>
</dbReference>
<evidence type="ECO:0000256" key="1">
    <source>
        <dbReference type="ARBA" id="ARBA00023235"/>
    </source>
</evidence>
<accession>A0A9W6NG89</accession>
<comment type="similarity">
    <text evidence="2">Belongs to the hyi family.</text>
</comment>
<evidence type="ECO:0000313" key="6">
    <source>
        <dbReference type="Proteomes" id="UP001143328"/>
    </source>
</evidence>
<feature type="active site" description="Proton donor/acceptor" evidence="3">
    <location>
        <position position="142"/>
    </location>
</feature>
<reference evidence="5" key="2">
    <citation type="submission" date="2023-01" db="EMBL/GenBank/DDBJ databases">
        <authorList>
            <person name="Sun Q."/>
            <person name="Evtushenko L."/>
        </authorList>
    </citation>
    <scope>NUCLEOTIDE SEQUENCE</scope>
    <source>
        <strain evidence="5">VKM B-2935</strain>
    </source>
</reference>
<dbReference type="PIRSF" id="PIRSF006241">
    <property type="entry name" value="HyI"/>
    <property type="match status" value="1"/>
</dbReference>
<dbReference type="InterPro" id="IPR050417">
    <property type="entry name" value="Sugar_Epim/Isomerase"/>
</dbReference>
<gene>
    <name evidence="5" type="ORF">GCM10017655_26690</name>
</gene>
<dbReference type="Proteomes" id="UP001143328">
    <property type="component" value="Unassembled WGS sequence"/>
</dbReference>
<feature type="domain" description="Xylose isomerase-like TIM barrel" evidence="4">
    <location>
        <begin position="22"/>
        <end position="255"/>
    </location>
</feature>
<dbReference type="InterPro" id="IPR036237">
    <property type="entry name" value="Xyl_isomerase-like_sf"/>
</dbReference>
<dbReference type="RefSeq" id="WP_271195792.1">
    <property type="nucleotide sequence ID" value="NZ_BSFN01000006.1"/>
</dbReference>
<comment type="caution">
    <text evidence="5">The sequence shown here is derived from an EMBL/GenBank/DDBJ whole genome shotgun (WGS) entry which is preliminary data.</text>
</comment>
<sequence>MKVVANISLLFTELPLVQRIVAAAAAGFSAVEVQYPYEVPAIQFKEALAAAGLPLVLLNIAAPDLASGGPGLAAVPARQVEFEHALQESLTYAAMVRPQFVNVLPGRLAEGVSREDALATLAANVRRAAEAFSRLGIKVLSEAINPLDMPGFLINTPAHLLALIEAVAHPNFAAQLDLYHMARQGLDLPTAIASLAGKIGHVQFADCPGRNEPGSGSVDFAGAVQALERAGYSGWLAAEYRPSASTQASLGWLAEWRERGWVSPQ</sequence>
<dbReference type="InterPro" id="IPR026040">
    <property type="entry name" value="HyI-like"/>
</dbReference>
<dbReference type="PANTHER" id="PTHR43489">
    <property type="entry name" value="ISOMERASE"/>
    <property type="match status" value="1"/>
</dbReference>
<evidence type="ECO:0000256" key="3">
    <source>
        <dbReference type="PIRSR" id="PIRSR006241-50"/>
    </source>
</evidence>